<dbReference type="PANTHER" id="PTHR11066:SF34">
    <property type="entry name" value="ACYL-COENZYME A THIOESTERASE 8"/>
    <property type="match status" value="1"/>
</dbReference>
<dbReference type="CDD" id="cd03445">
    <property type="entry name" value="Thioesterase_II_repeat2"/>
    <property type="match status" value="1"/>
</dbReference>
<dbReference type="SUPFAM" id="SSF54637">
    <property type="entry name" value="Thioesterase/thiol ester dehydrase-isomerase"/>
    <property type="match status" value="2"/>
</dbReference>
<name>A0ABU5JLF7_9ACTN</name>
<evidence type="ECO:0000313" key="6">
    <source>
        <dbReference type="EMBL" id="MDZ5493453.1"/>
    </source>
</evidence>
<dbReference type="InterPro" id="IPR049449">
    <property type="entry name" value="TesB_ACOT8-like_N"/>
</dbReference>
<evidence type="ECO:0000256" key="1">
    <source>
        <dbReference type="ARBA" id="ARBA00006538"/>
    </source>
</evidence>
<dbReference type="Gene3D" id="2.40.160.210">
    <property type="entry name" value="Acyl-CoA thioesterase, double hotdog domain"/>
    <property type="match status" value="1"/>
</dbReference>
<dbReference type="Proteomes" id="UP001290101">
    <property type="component" value="Unassembled WGS sequence"/>
</dbReference>
<accession>A0ABU5JLF7</accession>
<proteinExistence type="inferred from homology"/>
<dbReference type="InterPro" id="IPR029069">
    <property type="entry name" value="HotDog_dom_sf"/>
</dbReference>
<dbReference type="EMBL" id="JAXOTQ010000046">
    <property type="protein sequence ID" value="MDZ5493453.1"/>
    <property type="molecule type" value="Genomic_DNA"/>
</dbReference>
<dbReference type="InterPro" id="IPR003703">
    <property type="entry name" value="Acyl_CoA_thio"/>
</dbReference>
<dbReference type="InterPro" id="IPR042171">
    <property type="entry name" value="Acyl-CoA_hotdog"/>
</dbReference>
<evidence type="ECO:0000313" key="7">
    <source>
        <dbReference type="Proteomes" id="UP001290101"/>
    </source>
</evidence>
<reference evidence="6 7" key="1">
    <citation type="submission" date="2023-12" db="EMBL/GenBank/DDBJ databases">
        <title>Micromonospora sp. nov., isolated from Atacama Desert.</title>
        <authorList>
            <person name="Carro L."/>
            <person name="Golinska P."/>
            <person name="Klenk H.-P."/>
            <person name="Goodfellow M."/>
        </authorList>
    </citation>
    <scope>NUCLEOTIDE SEQUENCE [LARGE SCALE GENOMIC DNA]</scope>
    <source>
        <strain evidence="6 7">4G53</strain>
    </source>
</reference>
<evidence type="ECO:0000256" key="3">
    <source>
        <dbReference type="SAM" id="MobiDB-lite"/>
    </source>
</evidence>
<gene>
    <name evidence="6" type="ORF">U2F25_28985</name>
</gene>
<comment type="caution">
    <text evidence="6">The sequence shown here is derived from an EMBL/GenBank/DDBJ whole genome shotgun (WGS) entry which is preliminary data.</text>
</comment>
<dbReference type="Pfam" id="PF13622">
    <property type="entry name" value="4HBT_3"/>
    <property type="match status" value="1"/>
</dbReference>
<feature type="region of interest" description="Disordered" evidence="3">
    <location>
        <begin position="284"/>
        <end position="306"/>
    </location>
</feature>
<dbReference type="Pfam" id="PF02551">
    <property type="entry name" value="Acyl_CoA_thio"/>
    <property type="match status" value="1"/>
</dbReference>
<evidence type="ECO:0000259" key="5">
    <source>
        <dbReference type="Pfam" id="PF13622"/>
    </source>
</evidence>
<feature type="domain" description="Acyl-CoA thioesterase 2 C-terminal" evidence="4">
    <location>
        <begin position="155"/>
        <end position="279"/>
    </location>
</feature>
<feature type="domain" description="Acyl-CoA thioesterase-like N-terminal HotDog" evidence="5">
    <location>
        <begin position="32"/>
        <end position="108"/>
    </location>
</feature>
<dbReference type="CDD" id="cd03444">
    <property type="entry name" value="Thioesterase_II_repeat1"/>
    <property type="match status" value="1"/>
</dbReference>
<keyword evidence="2" id="KW-0378">Hydrolase</keyword>
<feature type="compositionally biased region" description="Basic and acidic residues" evidence="3">
    <location>
        <begin position="296"/>
        <end position="306"/>
    </location>
</feature>
<evidence type="ECO:0000256" key="2">
    <source>
        <dbReference type="ARBA" id="ARBA00022801"/>
    </source>
</evidence>
<dbReference type="InterPro" id="IPR025652">
    <property type="entry name" value="TesB_C"/>
</dbReference>
<protein>
    <submittedName>
        <fullName evidence="6">Thioesterase family protein</fullName>
    </submittedName>
</protein>
<evidence type="ECO:0000259" key="4">
    <source>
        <dbReference type="Pfam" id="PF02551"/>
    </source>
</evidence>
<comment type="similarity">
    <text evidence="1">Belongs to the C/M/P thioester hydrolase family.</text>
</comment>
<sequence length="306" mass="34270">MTALARLLQRLDLVQPDTDEFYDLGAPDPLPRVFGGQVAAQALAAMGRTVPAARPVHSLHVRFVGTVHPAEPLHLRVARVKEGRAFDVREVAVRQCGRIVLTASASFQKPEPGDDFHRPAPPLRNPDELPRWESRFAGRTDRLTPLWRRSRPLDVRFEEPPAALDHELTHQPRPGQRLWVRADGPLPEDPLLHACLLVYASDLTLLETAVLPHGVVWSDGRYRGASLDHTMWFYRPLRLDEWLCFDQQAEFTGGARGLASGRFLRADGDPVATVVQEGLLRPTHGRPTWLGNTAPHPEELSVEDRT</sequence>
<organism evidence="6 7">
    <name type="scientific">Micromonospora sicca</name>
    <dbReference type="NCBI Taxonomy" id="2202420"/>
    <lineage>
        <taxon>Bacteria</taxon>
        <taxon>Bacillati</taxon>
        <taxon>Actinomycetota</taxon>
        <taxon>Actinomycetes</taxon>
        <taxon>Micromonosporales</taxon>
        <taxon>Micromonosporaceae</taxon>
        <taxon>Micromonospora</taxon>
    </lineage>
</organism>
<dbReference type="PANTHER" id="PTHR11066">
    <property type="entry name" value="ACYL-COA THIOESTERASE"/>
    <property type="match status" value="1"/>
</dbReference>
<feature type="region of interest" description="Disordered" evidence="3">
    <location>
        <begin position="110"/>
        <end position="129"/>
    </location>
</feature>
<dbReference type="RefSeq" id="WP_322443045.1">
    <property type="nucleotide sequence ID" value="NZ_JAXOTQ010000046.1"/>
</dbReference>
<keyword evidence="7" id="KW-1185">Reference proteome</keyword>